<keyword evidence="2" id="KW-1185">Reference proteome</keyword>
<name>A0A3D9DQM6_9FLAO</name>
<evidence type="ECO:0000313" key="2">
    <source>
        <dbReference type="Proteomes" id="UP000257030"/>
    </source>
</evidence>
<organism evidence="1 2">
    <name type="scientific">Chryseobacterium elymi</name>
    <dbReference type="NCBI Taxonomy" id="395936"/>
    <lineage>
        <taxon>Bacteria</taxon>
        <taxon>Pseudomonadati</taxon>
        <taxon>Bacteroidota</taxon>
        <taxon>Flavobacteriia</taxon>
        <taxon>Flavobacteriales</taxon>
        <taxon>Weeksellaceae</taxon>
        <taxon>Chryseobacterium group</taxon>
        <taxon>Chryseobacterium</taxon>
    </lineage>
</organism>
<dbReference type="Proteomes" id="UP000257030">
    <property type="component" value="Unassembled WGS sequence"/>
</dbReference>
<gene>
    <name evidence="1" type="ORF">DRF60_00320</name>
</gene>
<reference evidence="1 2" key="1">
    <citation type="journal article" date="2010" name="Syst. Appl. Microbiol.">
        <title>Four new species of Chryseobacterium from the rhizosphere of coastal sand dune plants, Chryseobacterium elymi sp. nov., Chryseobacterium hagamense sp. nov., Chryseobacterium lathyri sp. nov. and Chryseobacterium rhizosphaerae sp. nov.</title>
        <authorList>
            <person name="Cho S.H."/>
            <person name="Lee K.S."/>
            <person name="Shin D.S."/>
            <person name="Han J.H."/>
            <person name="Park K.S."/>
            <person name="Lee C.H."/>
            <person name="Park K.H."/>
            <person name="Kim S.B."/>
        </authorList>
    </citation>
    <scope>NUCLEOTIDE SEQUENCE [LARGE SCALE GENOMIC DNA]</scope>
    <source>
        <strain evidence="1 2">KCTC 22547</strain>
    </source>
</reference>
<comment type="caution">
    <text evidence="1">The sequence shown here is derived from an EMBL/GenBank/DDBJ whole genome shotgun (WGS) entry which is preliminary data.</text>
</comment>
<proteinExistence type="predicted"/>
<dbReference type="AlphaFoldDB" id="A0A3D9DQM6"/>
<dbReference type="EMBL" id="QNUH01000001">
    <property type="protein sequence ID" value="REC80196.1"/>
    <property type="molecule type" value="Genomic_DNA"/>
</dbReference>
<sequence length="94" mass="10726">MKRSFLSILIFPFKIILGYIFLRLIGNCRAVITNVHIAFASPGKMTSSCEMIHIHRDIVYLGLRGFLNVEKIRTVKKINGHTGKNIIRNKSHGF</sequence>
<evidence type="ECO:0000313" key="1">
    <source>
        <dbReference type="EMBL" id="REC80196.1"/>
    </source>
</evidence>
<protein>
    <submittedName>
        <fullName evidence="1">Uncharacterized protein</fullName>
    </submittedName>
</protein>
<accession>A0A3D9DQM6</accession>